<feature type="transmembrane region" description="Helical" evidence="1">
    <location>
        <begin position="395"/>
        <end position="416"/>
    </location>
</feature>
<feature type="transmembrane region" description="Helical" evidence="1">
    <location>
        <begin position="351"/>
        <end position="373"/>
    </location>
</feature>
<dbReference type="EMBL" id="NVUL01000033">
    <property type="protein sequence ID" value="PCI78338.1"/>
    <property type="molecule type" value="Genomic_DNA"/>
</dbReference>
<feature type="transmembrane region" description="Helical" evidence="1">
    <location>
        <begin position="170"/>
        <end position="191"/>
    </location>
</feature>
<dbReference type="Gene3D" id="1.10.390.10">
    <property type="entry name" value="Neutral Protease Domain 2"/>
    <property type="match status" value="1"/>
</dbReference>
<name>A0A2A4X6T5_9GAMM</name>
<dbReference type="GO" id="GO:0042277">
    <property type="term" value="F:peptide binding"/>
    <property type="evidence" value="ECO:0007669"/>
    <property type="project" value="TreeGrafter"/>
</dbReference>
<protein>
    <recommendedName>
        <fullName evidence="2">Peptidase M1 membrane alanine aminopeptidase domain-containing protein</fullName>
    </recommendedName>
</protein>
<sequence length="1240" mass="141614">MLTEIIRYEFRYLLRSPLTISTFLVFLIWGFLSFPFINNNEGVIYSVVIGSSVNLNSPFLITICLVGMSVLAAFFIPAFISNAVLKDCDYNFEPILFSTPISKERYLVGRFSGAFAVLMLTMLGGPIGMLLAASILSMDFNQTEIGFLLQDLGLLIDSELLAQTNVWDYLIVYFVYLVPLMLFLSVIIYSVTLIFRHAIYAYLSVVGLLMLFLAGSSTDSDGRILQALVDPFMLDAFIEQSRFWTSSDRNTNLIGYQGIVLQNRLVWLIVACSFSFLAFRMYSFSAGKSISLRNWIREMVQFDKYRIRGAINTTSDIDDTNMKDLRVGIRWNKVIELRQFLWRTKFECLSVLKSPAFIIVLLFSASSLLAALLDRGSNIFGSRIYPLTRVMIEMIGSNLDVIILVVVIIFSADIIWRERKERFSEIIDTLPTPNWVFVISKLLALVLILSAILFLCIGISIVVQVSSNYENIEFGLYVERGYFYLVTAPIFIAVLAYFVHVLVKNRFFGIMIMVLYLVSYILFQVLGVAHPLYYFGLNDFPSPLSDMNAAGRFTTAGYWLRIYWSMLAVILLLFTYILWNRGTPQPLRYRLRGLRQLRSTVYWVPLLIALSGSVGTGYYIFYNTNILNDFVTSDKIDAYRLTYENRYRQYEKIPMPRVVDVKAEIDIYPNRRRVEARATQILRNKTDQSISTVHLSFPADIDIKIMELDGSQLVSFDEEMKYAIFDLDIAMKPGEERSLYIETLIVDEGFEFSRPNLSFGRTAVNLVRNGTYLNRRHILPYIGFSPNVMINDNSIRRKYNLEPIQSRENIEGIRSKNGINLRHDSDFFNFEATISTSESQTAISAGSLEKEWIEGGRRYFTYKSTAPVKGYPLLSAEYEVARDEIDGIEIEVYYHKSHSYNLGRIIESAKDSLNYYSQVFGPYQYEQLKIVETAAYHGNATASSGIIAHSVHLGFITEVAGRSDIDVPYYVTAHEIAHQWWSGQIFTANTQGDAMMSETLAQYAALMVMEKEFGEERVRKFLRWELDRYLAGRANDSDGESPLYKVEGDAYIHTNKGAVVMYALKDYIGEGVINRSLRRLLNLRQYSTDPYTVATDFLDILKEEVESEYQGLIQDLFEKITFFDLKIRYAGTEVLRDGRYKTSLEVEASKFYADANGMQNEVELELPVDIGLFLSSPTSESFGVDDIVSMEKIQIASGESVIEIITNERPFRAGIDPYGKLIELDSSDNVVEVQTIDPSR</sequence>
<feature type="transmembrane region" description="Helical" evidence="1">
    <location>
        <begin position="265"/>
        <end position="283"/>
    </location>
</feature>
<accession>A0A2A4X6T5</accession>
<evidence type="ECO:0000313" key="4">
    <source>
        <dbReference type="Proteomes" id="UP000218767"/>
    </source>
</evidence>
<dbReference type="InterPro" id="IPR014782">
    <property type="entry name" value="Peptidase_M1_dom"/>
</dbReference>
<dbReference type="Pfam" id="PF12730">
    <property type="entry name" value="ABC2_membrane_4"/>
    <property type="match status" value="1"/>
</dbReference>
<proteinExistence type="predicted"/>
<feature type="transmembrane region" description="Helical" evidence="1">
    <location>
        <begin position="515"/>
        <end position="536"/>
    </location>
</feature>
<dbReference type="SUPFAM" id="SSF55486">
    <property type="entry name" value="Metalloproteases ('zincins'), catalytic domain"/>
    <property type="match status" value="1"/>
</dbReference>
<feature type="transmembrane region" description="Helical" evidence="1">
    <location>
        <begin position="198"/>
        <end position="215"/>
    </location>
</feature>
<dbReference type="InterPro" id="IPR027268">
    <property type="entry name" value="Peptidase_M4/M1_CTD_sf"/>
</dbReference>
<feature type="transmembrane region" description="Helical" evidence="1">
    <location>
        <begin position="57"/>
        <end position="80"/>
    </location>
</feature>
<keyword evidence="1" id="KW-1133">Transmembrane helix</keyword>
<feature type="transmembrane region" description="Helical" evidence="1">
    <location>
        <begin position="600"/>
        <end position="621"/>
    </location>
</feature>
<evidence type="ECO:0000259" key="2">
    <source>
        <dbReference type="Pfam" id="PF01433"/>
    </source>
</evidence>
<comment type="caution">
    <text evidence="3">The sequence shown here is derived from an EMBL/GenBank/DDBJ whole genome shotgun (WGS) entry which is preliminary data.</text>
</comment>
<reference evidence="4" key="1">
    <citation type="submission" date="2017-08" db="EMBL/GenBank/DDBJ databases">
        <title>A dynamic microbial community with high functional redundancy inhabits the cold, oxic subseafloor aquifer.</title>
        <authorList>
            <person name="Tully B.J."/>
            <person name="Wheat C.G."/>
            <person name="Glazer B.T."/>
            <person name="Huber J.A."/>
        </authorList>
    </citation>
    <scope>NUCLEOTIDE SEQUENCE [LARGE SCALE GENOMIC DNA]</scope>
</reference>
<dbReference type="GO" id="GO:0043171">
    <property type="term" value="P:peptide catabolic process"/>
    <property type="evidence" value="ECO:0007669"/>
    <property type="project" value="TreeGrafter"/>
</dbReference>
<evidence type="ECO:0000313" key="3">
    <source>
        <dbReference type="EMBL" id="PCI78338.1"/>
    </source>
</evidence>
<dbReference type="GO" id="GO:0070006">
    <property type="term" value="F:metalloaminopeptidase activity"/>
    <property type="evidence" value="ECO:0007669"/>
    <property type="project" value="TreeGrafter"/>
</dbReference>
<dbReference type="GO" id="GO:0016020">
    <property type="term" value="C:membrane"/>
    <property type="evidence" value="ECO:0007669"/>
    <property type="project" value="TreeGrafter"/>
</dbReference>
<feature type="domain" description="Peptidase M1 membrane alanine aminopeptidase" evidence="2">
    <location>
        <begin position="907"/>
        <end position="1108"/>
    </location>
</feature>
<dbReference type="GO" id="GO:0005615">
    <property type="term" value="C:extracellular space"/>
    <property type="evidence" value="ECO:0007669"/>
    <property type="project" value="TreeGrafter"/>
</dbReference>
<evidence type="ECO:0000256" key="1">
    <source>
        <dbReference type="SAM" id="Phobius"/>
    </source>
</evidence>
<feature type="transmembrane region" description="Helical" evidence="1">
    <location>
        <begin position="113"/>
        <end position="136"/>
    </location>
</feature>
<feature type="transmembrane region" description="Helical" evidence="1">
    <location>
        <begin position="482"/>
        <end position="503"/>
    </location>
</feature>
<dbReference type="Proteomes" id="UP000218767">
    <property type="component" value="Unassembled WGS sequence"/>
</dbReference>
<dbReference type="GO" id="GO:0008270">
    <property type="term" value="F:zinc ion binding"/>
    <property type="evidence" value="ECO:0007669"/>
    <property type="project" value="InterPro"/>
</dbReference>
<feature type="transmembrane region" description="Helical" evidence="1">
    <location>
        <begin position="12"/>
        <end position="37"/>
    </location>
</feature>
<feature type="transmembrane region" description="Helical" evidence="1">
    <location>
        <begin position="556"/>
        <end position="579"/>
    </location>
</feature>
<dbReference type="PANTHER" id="PTHR11533:SF174">
    <property type="entry name" value="PUROMYCIN-SENSITIVE AMINOPEPTIDASE-RELATED"/>
    <property type="match status" value="1"/>
</dbReference>
<feature type="transmembrane region" description="Helical" evidence="1">
    <location>
        <begin position="436"/>
        <end position="462"/>
    </location>
</feature>
<dbReference type="AlphaFoldDB" id="A0A2A4X6T5"/>
<dbReference type="PANTHER" id="PTHR11533">
    <property type="entry name" value="PROTEASE M1 ZINC METALLOPROTEASE"/>
    <property type="match status" value="1"/>
</dbReference>
<dbReference type="Pfam" id="PF01433">
    <property type="entry name" value="Peptidase_M1"/>
    <property type="match status" value="1"/>
</dbReference>
<gene>
    <name evidence="3" type="ORF">COB20_06780</name>
</gene>
<dbReference type="GO" id="GO:0005737">
    <property type="term" value="C:cytoplasm"/>
    <property type="evidence" value="ECO:0007669"/>
    <property type="project" value="TreeGrafter"/>
</dbReference>
<keyword evidence="1" id="KW-0472">Membrane</keyword>
<organism evidence="3 4">
    <name type="scientific">SAR86 cluster bacterium</name>
    <dbReference type="NCBI Taxonomy" id="2030880"/>
    <lineage>
        <taxon>Bacteria</taxon>
        <taxon>Pseudomonadati</taxon>
        <taxon>Pseudomonadota</taxon>
        <taxon>Gammaproteobacteria</taxon>
        <taxon>SAR86 cluster</taxon>
    </lineage>
</organism>
<keyword evidence="1" id="KW-0812">Transmembrane</keyword>
<dbReference type="InterPro" id="IPR050344">
    <property type="entry name" value="Peptidase_M1_aminopeptidases"/>
</dbReference>